<protein>
    <recommendedName>
        <fullName evidence="6">Sulfate adenylyltransferase subunit 2</fullName>
        <ecNumber evidence="6">2.7.7.4</ecNumber>
    </recommendedName>
    <alternativeName>
        <fullName evidence="6">ATP-sulfurylase small subunit</fullName>
    </alternativeName>
    <alternativeName>
        <fullName evidence="6">Sulfate adenylate transferase</fullName>
        <shortName evidence="6">SAT</shortName>
    </alternativeName>
</protein>
<keyword evidence="4 6" id="KW-0547">Nucleotide-binding</keyword>
<accession>A0A917ZSZ0</accession>
<evidence type="ECO:0000256" key="5">
    <source>
        <dbReference type="ARBA" id="ARBA00022840"/>
    </source>
</evidence>
<dbReference type="NCBIfam" id="NF003587">
    <property type="entry name" value="PRK05253.1"/>
    <property type="match status" value="1"/>
</dbReference>
<evidence type="ECO:0000256" key="1">
    <source>
        <dbReference type="ARBA" id="ARBA00008885"/>
    </source>
</evidence>
<evidence type="ECO:0000313" key="10">
    <source>
        <dbReference type="Proteomes" id="UP000641932"/>
    </source>
</evidence>
<dbReference type="NCBIfam" id="NF009214">
    <property type="entry name" value="PRK12563.1"/>
    <property type="match status" value="1"/>
</dbReference>
<reference evidence="9" key="1">
    <citation type="journal article" date="2014" name="Int. J. Syst. Evol. Microbiol.">
        <title>Complete genome sequence of Corynebacterium casei LMG S-19264T (=DSM 44701T), isolated from a smear-ripened cheese.</title>
        <authorList>
            <consortium name="US DOE Joint Genome Institute (JGI-PGF)"/>
            <person name="Walter F."/>
            <person name="Albersmeier A."/>
            <person name="Kalinowski J."/>
            <person name="Ruckert C."/>
        </authorList>
    </citation>
    <scope>NUCLEOTIDE SEQUENCE</scope>
    <source>
        <strain evidence="9">CGMCC 4.7201</strain>
    </source>
</reference>
<evidence type="ECO:0000256" key="7">
    <source>
        <dbReference type="SAM" id="MobiDB-lite"/>
    </source>
</evidence>
<dbReference type="Gene3D" id="3.40.50.620">
    <property type="entry name" value="HUPs"/>
    <property type="match status" value="1"/>
</dbReference>
<dbReference type="EC" id="2.7.7.4" evidence="6"/>
<dbReference type="EMBL" id="BMMS01000018">
    <property type="protein sequence ID" value="GGO92278.1"/>
    <property type="molecule type" value="Genomic_DNA"/>
</dbReference>
<keyword evidence="3 6" id="KW-0548">Nucleotidyltransferase</keyword>
<dbReference type="GO" id="GO:0070814">
    <property type="term" value="P:hydrogen sulfide biosynthetic process"/>
    <property type="evidence" value="ECO:0007669"/>
    <property type="project" value="UniProtKB-UniRule"/>
</dbReference>
<comment type="subunit">
    <text evidence="6">Heterodimer composed of CysD, the smaller subunit, and CysN.</text>
</comment>
<sequence>MSDARGVITAVETAETLENPYTLSHLDALESEAVHIFREVAGEFERPVLLFSGGKDSIVMLHLALKAFRPAPVPFTLLHVDTGHNFPEVIEYRDRTVEAHGLRLVVASVQEYIDGGRLRERPDGTRNPLQTVPLLEAIENGRFDAVFGGGRRDEEKARAKERVFSLRDEFGAWDPRRQRPELWQLYNGRHAPGEHVRVFPLSNWTELDVWQYILRERIELPEIYFAHEREVFSRNGMWLAPGEWGGPKEGEAVERRMVRYRTVGDMSCTGAVESSAATVPEVITEVAASRLTERGATRADDKMSEAAMEDRKREGYF</sequence>
<keyword evidence="5 6" id="KW-0067">ATP-binding</keyword>
<dbReference type="InterPro" id="IPR014729">
    <property type="entry name" value="Rossmann-like_a/b/a_fold"/>
</dbReference>
<dbReference type="NCBIfam" id="TIGR02039">
    <property type="entry name" value="CysD"/>
    <property type="match status" value="1"/>
</dbReference>
<gene>
    <name evidence="6" type="primary">cysD</name>
    <name evidence="9" type="ORF">GCM10012280_42090</name>
</gene>
<dbReference type="GO" id="GO:0004781">
    <property type="term" value="F:sulfate adenylyltransferase (ATP) activity"/>
    <property type="evidence" value="ECO:0007669"/>
    <property type="project" value="UniProtKB-UniRule"/>
</dbReference>
<dbReference type="RefSeq" id="WP_189133309.1">
    <property type="nucleotide sequence ID" value="NZ_BMMS01000018.1"/>
</dbReference>
<dbReference type="Pfam" id="PF01507">
    <property type="entry name" value="PAPS_reduct"/>
    <property type="match status" value="1"/>
</dbReference>
<dbReference type="PIRSF" id="PIRSF002936">
    <property type="entry name" value="CysDAde_trans"/>
    <property type="match status" value="1"/>
</dbReference>
<comment type="similarity">
    <text evidence="1 6">Belongs to the PAPS reductase family. CysD subfamily.</text>
</comment>
<evidence type="ECO:0000313" key="9">
    <source>
        <dbReference type="EMBL" id="GGO92278.1"/>
    </source>
</evidence>
<dbReference type="Proteomes" id="UP000641932">
    <property type="component" value="Unassembled WGS sequence"/>
</dbReference>
<dbReference type="InterPro" id="IPR002500">
    <property type="entry name" value="PAPS_reduct_dom"/>
</dbReference>
<comment type="function">
    <text evidence="6">With CysN forms the ATP sulfurylase (ATPS) that catalyzes the adenylation of sulfate producing adenosine 5'-phosphosulfate (APS) and diphosphate, the first enzymatic step in sulfur assimilation pathway. APS synthesis involves the formation of a high-energy phosphoric-sulfuric acid anhydride bond driven by GTP hydrolysis by CysN coupled to ATP hydrolysis by CysD.</text>
</comment>
<comment type="caution">
    <text evidence="9">The sequence shown here is derived from an EMBL/GenBank/DDBJ whole genome shotgun (WGS) entry which is preliminary data.</text>
</comment>
<evidence type="ECO:0000256" key="6">
    <source>
        <dbReference type="HAMAP-Rule" id="MF_00064"/>
    </source>
</evidence>
<keyword evidence="2 6" id="KW-0808">Transferase</keyword>
<evidence type="ECO:0000259" key="8">
    <source>
        <dbReference type="Pfam" id="PF01507"/>
    </source>
</evidence>
<dbReference type="AlphaFoldDB" id="A0A917ZSZ0"/>
<dbReference type="SUPFAM" id="SSF52402">
    <property type="entry name" value="Adenine nucleotide alpha hydrolases-like"/>
    <property type="match status" value="1"/>
</dbReference>
<proteinExistence type="inferred from homology"/>
<dbReference type="InterPro" id="IPR050128">
    <property type="entry name" value="Sulfate_adenylyltrnsfr_sub2"/>
</dbReference>
<comment type="pathway">
    <text evidence="6">Sulfur metabolism; hydrogen sulfide biosynthesis; sulfite from sulfate: step 1/3.</text>
</comment>
<organism evidence="9 10">
    <name type="scientific">Wenjunlia tyrosinilytica</name>
    <dbReference type="NCBI Taxonomy" id="1544741"/>
    <lineage>
        <taxon>Bacteria</taxon>
        <taxon>Bacillati</taxon>
        <taxon>Actinomycetota</taxon>
        <taxon>Actinomycetes</taxon>
        <taxon>Kitasatosporales</taxon>
        <taxon>Streptomycetaceae</taxon>
        <taxon>Wenjunlia</taxon>
    </lineage>
</organism>
<dbReference type="HAMAP" id="MF_00064">
    <property type="entry name" value="Sulf_adenylyltr_sub2"/>
    <property type="match status" value="1"/>
</dbReference>
<feature type="domain" description="Phosphoadenosine phosphosulphate reductase" evidence="8">
    <location>
        <begin position="47"/>
        <end position="270"/>
    </location>
</feature>
<dbReference type="GO" id="GO:0000103">
    <property type="term" value="P:sulfate assimilation"/>
    <property type="evidence" value="ECO:0007669"/>
    <property type="project" value="UniProtKB-UniRule"/>
</dbReference>
<comment type="catalytic activity">
    <reaction evidence="6">
        <text>sulfate + ATP + H(+) = adenosine 5'-phosphosulfate + diphosphate</text>
        <dbReference type="Rhea" id="RHEA:18133"/>
        <dbReference type="ChEBI" id="CHEBI:15378"/>
        <dbReference type="ChEBI" id="CHEBI:16189"/>
        <dbReference type="ChEBI" id="CHEBI:30616"/>
        <dbReference type="ChEBI" id="CHEBI:33019"/>
        <dbReference type="ChEBI" id="CHEBI:58243"/>
        <dbReference type="EC" id="2.7.7.4"/>
    </reaction>
</comment>
<dbReference type="InterPro" id="IPR011784">
    <property type="entry name" value="SO4_adenylTrfase_ssu"/>
</dbReference>
<name>A0A917ZSZ0_9ACTN</name>
<keyword evidence="10" id="KW-1185">Reference proteome</keyword>
<feature type="region of interest" description="Disordered" evidence="7">
    <location>
        <begin position="293"/>
        <end position="317"/>
    </location>
</feature>
<reference evidence="9" key="2">
    <citation type="submission" date="2020-09" db="EMBL/GenBank/DDBJ databases">
        <authorList>
            <person name="Sun Q."/>
            <person name="Zhou Y."/>
        </authorList>
    </citation>
    <scope>NUCLEOTIDE SEQUENCE</scope>
    <source>
        <strain evidence="9">CGMCC 4.7201</strain>
    </source>
</reference>
<evidence type="ECO:0000256" key="2">
    <source>
        <dbReference type="ARBA" id="ARBA00022679"/>
    </source>
</evidence>
<dbReference type="PANTHER" id="PTHR43196">
    <property type="entry name" value="SULFATE ADENYLYLTRANSFERASE SUBUNIT 2"/>
    <property type="match status" value="1"/>
</dbReference>
<dbReference type="GO" id="GO:0005524">
    <property type="term" value="F:ATP binding"/>
    <property type="evidence" value="ECO:0007669"/>
    <property type="project" value="UniProtKB-KW"/>
</dbReference>
<evidence type="ECO:0000256" key="4">
    <source>
        <dbReference type="ARBA" id="ARBA00022741"/>
    </source>
</evidence>
<evidence type="ECO:0000256" key="3">
    <source>
        <dbReference type="ARBA" id="ARBA00022695"/>
    </source>
</evidence>
<dbReference type="PANTHER" id="PTHR43196:SF1">
    <property type="entry name" value="SULFATE ADENYLYLTRANSFERASE SUBUNIT 2"/>
    <property type="match status" value="1"/>
</dbReference>